<keyword evidence="1" id="KW-1133">Transmembrane helix</keyword>
<evidence type="ECO:0000313" key="3">
    <source>
        <dbReference type="Proteomes" id="UP000698173"/>
    </source>
</evidence>
<dbReference type="Pfam" id="PF11151">
    <property type="entry name" value="DUF2929"/>
    <property type="match status" value="1"/>
</dbReference>
<accession>A0A921FYN2</accession>
<dbReference type="Proteomes" id="UP000698173">
    <property type="component" value="Unassembled WGS sequence"/>
</dbReference>
<comment type="caution">
    <text evidence="2">The sequence shown here is derived from an EMBL/GenBank/DDBJ whole genome shotgun (WGS) entry which is preliminary data.</text>
</comment>
<keyword evidence="1" id="KW-0812">Transmembrane</keyword>
<reference evidence="2" key="1">
    <citation type="journal article" date="2021" name="PeerJ">
        <title>Extensive microbial diversity within the chicken gut microbiome revealed by metagenomics and culture.</title>
        <authorList>
            <person name="Gilroy R."/>
            <person name="Ravi A."/>
            <person name="Getino M."/>
            <person name="Pursley I."/>
            <person name="Horton D.L."/>
            <person name="Alikhan N.F."/>
            <person name="Baker D."/>
            <person name="Gharbi K."/>
            <person name="Hall N."/>
            <person name="Watson M."/>
            <person name="Adriaenssens E.M."/>
            <person name="Foster-Nyarko E."/>
            <person name="Jarju S."/>
            <person name="Secka A."/>
            <person name="Antonio M."/>
            <person name="Oren A."/>
            <person name="Chaudhuri R.R."/>
            <person name="La Ragione R."/>
            <person name="Hildebrand F."/>
            <person name="Pallen M.J."/>
        </authorList>
    </citation>
    <scope>NUCLEOTIDE SEQUENCE</scope>
    <source>
        <strain evidence="2">CHK171-7178</strain>
    </source>
</reference>
<organism evidence="2 3">
    <name type="scientific">Sporosarcina psychrophila</name>
    <name type="common">Bacillus psychrophilus</name>
    <dbReference type="NCBI Taxonomy" id="1476"/>
    <lineage>
        <taxon>Bacteria</taxon>
        <taxon>Bacillati</taxon>
        <taxon>Bacillota</taxon>
        <taxon>Bacilli</taxon>
        <taxon>Bacillales</taxon>
        <taxon>Caryophanaceae</taxon>
        <taxon>Sporosarcina</taxon>
    </lineage>
</organism>
<evidence type="ECO:0000256" key="1">
    <source>
        <dbReference type="SAM" id="Phobius"/>
    </source>
</evidence>
<dbReference type="EMBL" id="DYWT01000157">
    <property type="protein sequence ID" value="HJF31989.1"/>
    <property type="molecule type" value="Genomic_DNA"/>
</dbReference>
<name>A0A921FYN2_SPOPS</name>
<reference evidence="2" key="2">
    <citation type="submission" date="2021-09" db="EMBL/GenBank/DDBJ databases">
        <authorList>
            <person name="Gilroy R."/>
        </authorList>
    </citation>
    <scope>NUCLEOTIDE SEQUENCE</scope>
    <source>
        <strain evidence="2">CHK171-7178</strain>
    </source>
</reference>
<protein>
    <submittedName>
        <fullName evidence="2">YjzD family protein</fullName>
    </submittedName>
</protein>
<dbReference type="AlphaFoldDB" id="A0A921FYN2"/>
<sequence length="60" mass="6649">MRYVMTFFWSFCLITMLNYVAGSIADVPFDFMPGAIVSVVVSVIVIILGESFPEGEVSDH</sequence>
<evidence type="ECO:0000313" key="2">
    <source>
        <dbReference type="EMBL" id="HJF31989.1"/>
    </source>
</evidence>
<gene>
    <name evidence="2" type="ORF">K8V56_09460</name>
</gene>
<feature type="transmembrane region" description="Helical" evidence="1">
    <location>
        <begin position="32"/>
        <end position="52"/>
    </location>
</feature>
<dbReference type="InterPro" id="IPR021324">
    <property type="entry name" value="DUF2929"/>
</dbReference>
<proteinExistence type="predicted"/>
<keyword evidence="1" id="KW-0472">Membrane</keyword>